<dbReference type="AlphaFoldDB" id="A0A5Q3QDX0"/>
<protein>
    <submittedName>
        <fullName evidence="2">Uncharacterized protein</fullName>
    </submittedName>
</protein>
<keyword evidence="1" id="KW-1133">Transmembrane helix</keyword>
<organism evidence="2 3">
    <name type="scientific">Allosaccharopolyspora coralli</name>
    <dbReference type="NCBI Taxonomy" id="2665642"/>
    <lineage>
        <taxon>Bacteria</taxon>
        <taxon>Bacillati</taxon>
        <taxon>Actinomycetota</taxon>
        <taxon>Actinomycetes</taxon>
        <taxon>Pseudonocardiales</taxon>
        <taxon>Pseudonocardiaceae</taxon>
        <taxon>Allosaccharopolyspora</taxon>
    </lineage>
</organism>
<evidence type="ECO:0000313" key="2">
    <source>
        <dbReference type="EMBL" id="QGK68987.1"/>
    </source>
</evidence>
<name>A0A5Q3QDX0_9PSEU</name>
<reference evidence="3" key="1">
    <citation type="submission" date="2019-11" db="EMBL/GenBank/DDBJ databases">
        <title>The complete genome sequence of Saccharopolyspora sp. E2A.</title>
        <authorList>
            <person name="Zhang G."/>
        </authorList>
    </citation>
    <scope>NUCLEOTIDE SEQUENCE [LARGE SCALE GENOMIC DNA]</scope>
    <source>
        <strain evidence="3">E2A</strain>
    </source>
</reference>
<proteinExistence type="predicted"/>
<evidence type="ECO:0000256" key="1">
    <source>
        <dbReference type="SAM" id="Phobius"/>
    </source>
</evidence>
<gene>
    <name evidence="2" type="ORF">GIY23_05060</name>
</gene>
<keyword evidence="1" id="KW-0472">Membrane</keyword>
<keyword evidence="1" id="KW-0812">Transmembrane</keyword>
<dbReference type="Proteomes" id="UP000371041">
    <property type="component" value="Chromosome"/>
</dbReference>
<sequence>MSKVYRAGQPGQDDYRFVVSQSRGKLALLVLGAAAFVAVGVWMCSTALNAQPGSSSRPPELVLAFGALSILFFGACLLWGVTRLVAPKPAVVLDSTGLYDHASAAAVGFIPWSDIELVMEISMGWQRMLSIQVREPEAVVARTSGLKKLALRANLKMMTTPIHIPQTLLPVPVSELEREINRTLWGEHASSL</sequence>
<dbReference type="KEGG" id="sace:GIY23_05060"/>
<accession>A0A5Q3QDX0</accession>
<dbReference type="InterPro" id="IPR048136">
    <property type="entry name" value="STM3941-like"/>
</dbReference>
<feature type="transmembrane region" description="Helical" evidence="1">
    <location>
        <begin position="26"/>
        <end position="49"/>
    </location>
</feature>
<dbReference type="NCBIfam" id="NF041635">
    <property type="entry name" value="STM3941_fam"/>
    <property type="match status" value="1"/>
</dbReference>
<evidence type="ECO:0000313" key="3">
    <source>
        <dbReference type="Proteomes" id="UP000371041"/>
    </source>
</evidence>
<feature type="transmembrane region" description="Helical" evidence="1">
    <location>
        <begin position="61"/>
        <end position="81"/>
    </location>
</feature>
<keyword evidence="3" id="KW-1185">Reference proteome</keyword>
<dbReference type="EMBL" id="CP045929">
    <property type="protein sequence ID" value="QGK68987.1"/>
    <property type="molecule type" value="Genomic_DNA"/>
</dbReference>